<accession>A0ACD0P0I2</accession>
<gene>
    <name evidence="1" type="ORF">IE53DRAFT_386130</name>
</gene>
<dbReference type="EMBL" id="KZ819839">
    <property type="protein sequence ID" value="PWN51495.1"/>
    <property type="molecule type" value="Genomic_DNA"/>
</dbReference>
<evidence type="ECO:0000313" key="1">
    <source>
        <dbReference type="EMBL" id="PWN51495.1"/>
    </source>
</evidence>
<protein>
    <submittedName>
        <fullName evidence="1">Uncharacterized protein</fullName>
    </submittedName>
</protein>
<organism evidence="1 2">
    <name type="scientific">Violaceomyces palustris</name>
    <dbReference type="NCBI Taxonomy" id="1673888"/>
    <lineage>
        <taxon>Eukaryota</taxon>
        <taxon>Fungi</taxon>
        <taxon>Dikarya</taxon>
        <taxon>Basidiomycota</taxon>
        <taxon>Ustilaginomycotina</taxon>
        <taxon>Ustilaginomycetes</taxon>
        <taxon>Violaceomycetales</taxon>
        <taxon>Violaceomycetaceae</taxon>
        <taxon>Violaceomyces</taxon>
    </lineage>
</organism>
<name>A0ACD0P0I2_9BASI</name>
<reference evidence="1 2" key="1">
    <citation type="journal article" date="2018" name="Mol. Biol. Evol.">
        <title>Broad Genomic Sampling Reveals a Smut Pathogenic Ancestry of the Fungal Clade Ustilaginomycotina.</title>
        <authorList>
            <person name="Kijpornyongpan T."/>
            <person name="Mondo S.J."/>
            <person name="Barry K."/>
            <person name="Sandor L."/>
            <person name="Lee J."/>
            <person name="Lipzen A."/>
            <person name="Pangilinan J."/>
            <person name="LaButti K."/>
            <person name="Hainaut M."/>
            <person name="Henrissat B."/>
            <person name="Grigoriev I.V."/>
            <person name="Spatafora J.W."/>
            <person name="Aime M.C."/>
        </authorList>
    </citation>
    <scope>NUCLEOTIDE SEQUENCE [LARGE SCALE GENOMIC DNA]</scope>
    <source>
        <strain evidence="1 2">SA 807</strain>
    </source>
</reference>
<evidence type="ECO:0000313" key="2">
    <source>
        <dbReference type="Proteomes" id="UP000245626"/>
    </source>
</evidence>
<proteinExistence type="predicted"/>
<sequence>MGAMVAFVVGWLLQDLFVCLSIFGLSFATAAILCIPPWPMYNRYRTEWLPNRPKDGQEKSE</sequence>
<keyword evidence="2" id="KW-1185">Reference proteome</keyword>
<dbReference type="Proteomes" id="UP000245626">
    <property type="component" value="Unassembled WGS sequence"/>
</dbReference>